<evidence type="ECO:0000313" key="2">
    <source>
        <dbReference type="Proteomes" id="UP000516369"/>
    </source>
</evidence>
<accession>A0A7H1N439</accession>
<proteinExistence type="predicted"/>
<dbReference type="AlphaFoldDB" id="A0A7H1N439"/>
<name>A0A7H1N439_9PROT</name>
<gene>
    <name evidence="1" type="ORF">HQ394_15490</name>
</gene>
<dbReference type="Proteomes" id="UP000516369">
    <property type="component" value="Chromosome"/>
</dbReference>
<organism evidence="1 2">
    <name type="scientific">Defluviicoccus vanus</name>
    <dbReference type="NCBI Taxonomy" id="111831"/>
    <lineage>
        <taxon>Bacteria</taxon>
        <taxon>Pseudomonadati</taxon>
        <taxon>Pseudomonadota</taxon>
        <taxon>Alphaproteobacteria</taxon>
        <taxon>Rhodospirillales</taxon>
        <taxon>Rhodospirillaceae</taxon>
        <taxon>Defluviicoccus</taxon>
    </lineage>
</organism>
<dbReference type="EMBL" id="CP053923">
    <property type="protein sequence ID" value="QNT70475.1"/>
    <property type="molecule type" value="Genomic_DNA"/>
</dbReference>
<protein>
    <submittedName>
        <fullName evidence="1">Uncharacterized protein</fullName>
    </submittedName>
</protein>
<dbReference type="RefSeq" id="WP_190260953.1">
    <property type="nucleotide sequence ID" value="NZ_CP053923.1"/>
</dbReference>
<reference evidence="1 2" key="1">
    <citation type="submission" date="2020-05" db="EMBL/GenBank/DDBJ databases">
        <title>Complete closed genome sequence of Defluviicoccus vanus.</title>
        <authorList>
            <person name="Bessarab I."/>
            <person name="Arumugam K."/>
            <person name="Maszenan A.M."/>
            <person name="Seviour R.J."/>
            <person name="Williams R.B."/>
        </authorList>
    </citation>
    <scope>NUCLEOTIDE SEQUENCE [LARGE SCALE GENOMIC DNA]</scope>
    <source>
        <strain evidence="1 2">Ben 114</strain>
    </source>
</reference>
<keyword evidence="2" id="KW-1185">Reference proteome</keyword>
<evidence type="ECO:0000313" key="1">
    <source>
        <dbReference type="EMBL" id="QNT70475.1"/>
    </source>
</evidence>
<dbReference type="KEGG" id="dvn:HQ394_15490"/>
<sequence length="99" mass="11117">MQGGQIVANHAGDPADCFIDAVDDKIAAEENQIGICERIETHIRTFADRPQRFAQHRRRPGLLVYPAVAQHLQPYGEHACVLRRSCAQMLRQLRRAGKG</sequence>